<dbReference type="PATRIC" id="fig|1349767.4.peg.4735"/>
<dbReference type="AlphaFoldDB" id="W0V8H9"/>
<dbReference type="EMBL" id="HG322949">
    <property type="protein sequence ID" value="CDG83653.1"/>
    <property type="molecule type" value="Genomic_DNA"/>
</dbReference>
<sequence length="364" mass="40297">MRNDSQRGASLRKALHASHSRHSPAHPASAGPLRGVNLAQERTPVSAELHNALDAFLTYAKPRFGRRRDDELVQAEKLLQPLANKQALSHKDLLTLLEASSVLEALARRKPEKAEKSKELRQRIDNFIGPAEDLARGLRHLGAQIEHRAAAKDITTYIKENYPGMVTTDPHTGKPRLTPKGAGQYNRIKQEFENTALNRTLIRAIASNMDDGDRAVQKIVDNTYRDYQNALRAPGQAPAAKYKLIECAGIIAGLTRASPEKVVKERYATVFPGGATHPSELVHGETSRENGFLFVGGERPSDHGYKMKVTLDKGYGVDARQYYGHSDAGDEKMQWLTLPGAQFRFDGIENASGKPTYLFSQVSR</sequence>
<proteinExistence type="predicted"/>
<feature type="region of interest" description="Disordered" evidence="1">
    <location>
        <begin position="1"/>
        <end position="33"/>
    </location>
</feature>
<evidence type="ECO:0000256" key="1">
    <source>
        <dbReference type="SAM" id="MobiDB-lite"/>
    </source>
</evidence>
<name>W0V8H9_9BURK</name>
<protein>
    <submittedName>
        <fullName evidence="2">Uncharacterized protein</fullName>
    </submittedName>
</protein>
<reference evidence="2 3" key="1">
    <citation type="journal article" date="2015" name="Genome Announc.">
        <title>Genome Sequence of Mushroom Soft-Rot Pathogen Janthinobacterium agaricidamnosum.</title>
        <authorList>
            <person name="Graupner K."/>
            <person name="Lackner G."/>
            <person name="Hertweck C."/>
        </authorList>
    </citation>
    <scope>NUCLEOTIDE SEQUENCE [LARGE SCALE GENOMIC DNA]</scope>
    <source>
        <strain evidence="3">NBRC 102515 / DSM 9628</strain>
    </source>
</reference>
<evidence type="ECO:0000313" key="2">
    <source>
        <dbReference type="EMBL" id="CDG83653.1"/>
    </source>
</evidence>
<dbReference type="KEGG" id="jag:GJA_3027"/>
<gene>
    <name evidence="2" type="ORF">GJA_3027</name>
</gene>
<organism evidence="2 3">
    <name type="scientific">Janthinobacterium agaricidamnosum NBRC 102515 = DSM 9628</name>
    <dbReference type="NCBI Taxonomy" id="1349767"/>
    <lineage>
        <taxon>Bacteria</taxon>
        <taxon>Pseudomonadati</taxon>
        <taxon>Pseudomonadota</taxon>
        <taxon>Betaproteobacteria</taxon>
        <taxon>Burkholderiales</taxon>
        <taxon>Oxalobacteraceae</taxon>
        <taxon>Janthinobacterium</taxon>
    </lineage>
</organism>
<feature type="compositionally biased region" description="Basic residues" evidence="1">
    <location>
        <begin position="13"/>
        <end position="24"/>
    </location>
</feature>
<evidence type="ECO:0000313" key="3">
    <source>
        <dbReference type="Proteomes" id="UP000027604"/>
    </source>
</evidence>
<accession>W0V8H9</accession>
<dbReference type="HOGENOM" id="CLU_760254_0_0_4"/>
<keyword evidence="3" id="KW-1185">Reference proteome</keyword>
<dbReference type="STRING" id="1349767.GJA_3027"/>
<dbReference type="Proteomes" id="UP000027604">
    <property type="component" value="Chromosome I"/>
</dbReference>